<dbReference type="EnsemblMetazoa" id="CapteT227825">
    <property type="protein sequence ID" value="CapteP227825"/>
    <property type="gene ID" value="CapteG227825"/>
</dbReference>
<dbReference type="Proteomes" id="UP000014760">
    <property type="component" value="Unassembled WGS sequence"/>
</dbReference>
<reference evidence="6" key="1">
    <citation type="submission" date="2012-12" db="EMBL/GenBank/DDBJ databases">
        <authorList>
            <person name="Hellsten U."/>
            <person name="Grimwood J."/>
            <person name="Chapman J.A."/>
            <person name="Shapiro H."/>
            <person name="Aerts A."/>
            <person name="Otillar R.P."/>
            <person name="Terry A.Y."/>
            <person name="Boore J.L."/>
            <person name="Simakov O."/>
            <person name="Marletaz F."/>
            <person name="Cho S.-J."/>
            <person name="Edsinger-Gonzales E."/>
            <person name="Havlak P."/>
            <person name="Kuo D.-H."/>
            <person name="Larsson T."/>
            <person name="Lv J."/>
            <person name="Arendt D."/>
            <person name="Savage R."/>
            <person name="Osoegawa K."/>
            <person name="de Jong P."/>
            <person name="Lindberg D.R."/>
            <person name="Seaver E.C."/>
            <person name="Weisblat D.A."/>
            <person name="Putnam N.H."/>
            <person name="Grigoriev I.V."/>
            <person name="Rokhsar D.S."/>
        </authorList>
    </citation>
    <scope>NUCLEOTIDE SEQUENCE</scope>
    <source>
        <strain evidence="6">I ESC-2004</strain>
    </source>
</reference>
<keyword evidence="2" id="KW-0472">Membrane</keyword>
<dbReference type="PANTHER" id="PTHR12455:SF0">
    <property type="entry name" value="NUCLEOLAR COMPLEX PROTEIN 4 HOMOLOG"/>
    <property type="match status" value="1"/>
</dbReference>
<organism evidence="4">
    <name type="scientific">Capitella teleta</name>
    <name type="common">Polychaete worm</name>
    <dbReference type="NCBI Taxonomy" id="283909"/>
    <lineage>
        <taxon>Eukaryota</taxon>
        <taxon>Metazoa</taxon>
        <taxon>Spiralia</taxon>
        <taxon>Lophotrochozoa</taxon>
        <taxon>Annelida</taxon>
        <taxon>Polychaeta</taxon>
        <taxon>Sedentaria</taxon>
        <taxon>Scolecida</taxon>
        <taxon>Capitellidae</taxon>
        <taxon>Capitella</taxon>
    </lineage>
</organism>
<feature type="transmembrane region" description="Helical" evidence="2">
    <location>
        <begin position="316"/>
        <end position="337"/>
    </location>
</feature>
<keyword evidence="2" id="KW-0812">Transmembrane</keyword>
<keyword evidence="2" id="KW-1133">Transmembrane helix</keyword>
<dbReference type="EMBL" id="AMQN01004684">
    <property type="status" value="NOT_ANNOTATED_CDS"/>
    <property type="molecule type" value="Genomic_DNA"/>
</dbReference>
<dbReference type="Pfam" id="PF03914">
    <property type="entry name" value="CBF"/>
    <property type="match status" value="1"/>
</dbReference>
<dbReference type="STRING" id="283909.R7V8S0"/>
<sequence length="486" mass="55020">MVEKLTLSSLNLKMSTKSIIAEVNKKAAEFIADRRNSNNAIDVISFCQHGKTPVVLAAIEGLQNIFTTAISSAQLKRNLSNDDSSKLPPEEQYKIWLNGCYTDAKKQLLSMCSTGEPKIQLILIALLSHTRVNDELITLYRTYLEYADVLFNTMELVTSILNKETKKNDVFLHNVYHLIQDLTLPKTLKEDRSKSGKAFLTFKPENGEAKSCRADEHKKCFSTLYLTFLSQKLSASLYKKVLISIHDKIMPRMANPLLLADFLTESYNIGGAISLLALNGLFILINNYNLDYPDFYGKLYQLLEPSVFHVKYSARFFHLLNLFLSSTHLPGYLVAAFIKRLARLGLTAPPAALTIVVPFIYNLTRRHPSCSVLIHRAETTDGFASDPFIMTENDPSKCRALESSLWELQTLQSHYYYIVSIDSRQLEQVLPKLETDLSDILETSIDDLVKKENSKKYKLNSVPVTFDPPKGLFGAKDCPFNDMWSL</sequence>
<reference evidence="4 6" key="2">
    <citation type="journal article" date="2013" name="Nature">
        <title>Insights into bilaterian evolution from three spiralian genomes.</title>
        <authorList>
            <person name="Simakov O."/>
            <person name="Marletaz F."/>
            <person name="Cho S.J."/>
            <person name="Edsinger-Gonzales E."/>
            <person name="Havlak P."/>
            <person name="Hellsten U."/>
            <person name="Kuo D.H."/>
            <person name="Larsson T."/>
            <person name="Lv J."/>
            <person name="Arendt D."/>
            <person name="Savage R."/>
            <person name="Osoegawa K."/>
            <person name="de Jong P."/>
            <person name="Grimwood J."/>
            <person name="Chapman J.A."/>
            <person name="Shapiro H."/>
            <person name="Aerts A."/>
            <person name="Otillar R.P."/>
            <person name="Terry A.Y."/>
            <person name="Boore J.L."/>
            <person name="Grigoriev I.V."/>
            <person name="Lindberg D.R."/>
            <person name="Seaver E.C."/>
            <person name="Weisblat D.A."/>
            <person name="Putnam N.H."/>
            <person name="Rokhsar D.S."/>
        </authorList>
    </citation>
    <scope>NUCLEOTIDE SEQUENCE</scope>
    <source>
        <strain evidence="4 6">I ESC-2004</strain>
    </source>
</reference>
<dbReference type="GO" id="GO:0030692">
    <property type="term" value="C:Noc4p-Nop14p complex"/>
    <property type="evidence" value="ECO:0007669"/>
    <property type="project" value="TreeGrafter"/>
</dbReference>
<evidence type="ECO:0000256" key="2">
    <source>
        <dbReference type="SAM" id="Phobius"/>
    </source>
</evidence>
<dbReference type="InterPro" id="IPR027193">
    <property type="entry name" value="Noc4"/>
</dbReference>
<evidence type="ECO:0000313" key="4">
    <source>
        <dbReference type="EMBL" id="ELU14912.1"/>
    </source>
</evidence>
<dbReference type="AlphaFoldDB" id="R7V8S0"/>
<dbReference type="GO" id="GO:0042254">
    <property type="term" value="P:ribosome biogenesis"/>
    <property type="evidence" value="ECO:0007669"/>
    <property type="project" value="InterPro"/>
</dbReference>
<dbReference type="EMBL" id="KB294182">
    <property type="protein sequence ID" value="ELU14912.1"/>
    <property type="molecule type" value="Genomic_DNA"/>
</dbReference>
<comment type="similarity">
    <text evidence="1">Belongs to the CBF/MAK21 family.</text>
</comment>
<evidence type="ECO:0000256" key="1">
    <source>
        <dbReference type="ARBA" id="ARBA00007797"/>
    </source>
</evidence>
<dbReference type="PANTHER" id="PTHR12455">
    <property type="entry name" value="NUCLEOLAR COMPLEX PROTEIN 4"/>
    <property type="match status" value="1"/>
</dbReference>
<feature type="domain" description="CCAAT-binding factor" evidence="3">
    <location>
        <begin position="274"/>
        <end position="419"/>
    </location>
</feature>
<dbReference type="OrthoDB" id="10263185at2759"/>
<dbReference type="InterPro" id="IPR005612">
    <property type="entry name" value="CCAAT-binding_factor"/>
</dbReference>
<dbReference type="FunCoup" id="R7V8S0">
    <property type="interactions" value="761"/>
</dbReference>
<evidence type="ECO:0000313" key="5">
    <source>
        <dbReference type="EnsemblMetazoa" id="CapteP227825"/>
    </source>
</evidence>
<evidence type="ECO:0000313" key="6">
    <source>
        <dbReference type="Proteomes" id="UP000014760"/>
    </source>
</evidence>
<feature type="transmembrane region" description="Helical" evidence="2">
    <location>
        <begin position="267"/>
        <end position="285"/>
    </location>
</feature>
<dbReference type="EMBL" id="AMQN01004685">
    <property type="status" value="NOT_ANNOTATED_CDS"/>
    <property type="molecule type" value="Genomic_DNA"/>
</dbReference>
<name>R7V8S0_CAPTE</name>
<dbReference type="GO" id="GO:0032040">
    <property type="term" value="C:small-subunit processome"/>
    <property type="evidence" value="ECO:0007669"/>
    <property type="project" value="TreeGrafter"/>
</dbReference>
<reference evidence="5" key="3">
    <citation type="submission" date="2015-06" db="UniProtKB">
        <authorList>
            <consortium name="EnsemblMetazoa"/>
        </authorList>
    </citation>
    <scope>IDENTIFICATION</scope>
</reference>
<accession>R7V8S0</accession>
<dbReference type="OMA" id="NGPERTI"/>
<evidence type="ECO:0000259" key="3">
    <source>
        <dbReference type="Pfam" id="PF03914"/>
    </source>
</evidence>
<dbReference type="HOGENOM" id="CLU_015945_1_0_1"/>
<proteinExistence type="inferred from homology"/>
<keyword evidence="6" id="KW-1185">Reference proteome</keyword>
<protein>
    <recommendedName>
        <fullName evidence="3">CCAAT-binding factor domain-containing protein</fullName>
    </recommendedName>
</protein>
<gene>
    <name evidence="4" type="ORF">CAPTEDRAFT_227825</name>
</gene>